<organism evidence="1 2">
    <name type="scientific">Algoriphagus ratkowskyi</name>
    <dbReference type="NCBI Taxonomy" id="57028"/>
    <lineage>
        <taxon>Bacteria</taxon>
        <taxon>Pseudomonadati</taxon>
        <taxon>Bacteroidota</taxon>
        <taxon>Cytophagia</taxon>
        <taxon>Cytophagales</taxon>
        <taxon>Cyclobacteriaceae</taxon>
        <taxon>Algoriphagus</taxon>
    </lineage>
</organism>
<name>A0A2W7R630_9BACT</name>
<dbReference type="GO" id="GO:0006313">
    <property type="term" value="P:DNA transposition"/>
    <property type="evidence" value="ECO:0007669"/>
    <property type="project" value="InterPro"/>
</dbReference>
<proteinExistence type="predicted"/>
<dbReference type="InterPro" id="IPR036515">
    <property type="entry name" value="Transposase_17_sf"/>
</dbReference>
<evidence type="ECO:0008006" key="3">
    <source>
        <dbReference type="Google" id="ProtNLM"/>
    </source>
</evidence>
<evidence type="ECO:0000313" key="2">
    <source>
        <dbReference type="Proteomes" id="UP000249115"/>
    </source>
</evidence>
<accession>A0A2W7R630</accession>
<dbReference type="RefSeq" id="WP_223271865.1">
    <property type="nucleotide sequence ID" value="NZ_MSSV01000009.1"/>
</dbReference>
<sequence>MTLENPQESRREWLKKAFEYHAEFNKRSDVPIAIGMQFWTHENHAIELSRPDMIESRMKYIHENPVRAGIVEMEEDYLYSSARNYSGLKGLIDVDYW</sequence>
<comment type="caution">
    <text evidence="1">The sequence shown here is derived from an EMBL/GenBank/DDBJ whole genome shotgun (WGS) entry which is preliminary data.</text>
</comment>
<evidence type="ECO:0000313" key="1">
    <source>
        <dbReference type="EMBL" id="PZX55924.1"/>
    </source>
</evidence>
<dbReference type="AlphaFoldDB" id="A0A2W7R630"/>
<protein>
    <recommendedName>
        <fullName evidence="3">Transposase</fullName>
    </recommendedName>
</protein>
<reference evidence="1 2" key="1">
    <citation type="submission" date="2018-06" db="EMBL/GenBank/DDBJ databases">
        <title>Genomic Encyclopedia of Archaeal and Bacterial Type Strains, Phase II (KMG-II): from individual species to whole genera.</title>
        <authorList>
            <person name="Goeker M."/>
        </authorList>
    </citation>
    <scope>NUCLEOTIDE SEQUENCE [LARGE SCALE GENOMIC DNA]</scope>
    <source>
        <strain evidence="1 2">DSM 22686</strain>
    </source>
</reference>
<dbReference type="Proteomes" id="UP000249115">
    <property type="component" value="Unassembled WGS sequence"/>
</dbReference>
<dbReference type="EMBL" id="QKZU01000008">
    <property type="protein sequence ID" value="PZX55924.1"/>
    <property type="molecule type" value="Genomic_DNA"/>
</dbReference>
<dbReference type="Gene3D" id="3.30.70.1290">
    <property type="entry name" value="Transposase IS200-like"/>
    <property type="match status" value="1"/>
</dbReference>
<gene>
    <name evidence="1" type="ORF">LV84_02286</name>
</gene>
<dbReference type="GO" id="GO:0003677">
    <property type="term" value="F:DNA binding"/>
    <property type="evidence" value="ECO:0007669"/>
    <property type="project" value="InterPro"/>
</dbReference>
<dbReference type="GO" id="GO:0004803">
    <property type="term" value="F:transposase activity"/>
    <property type="evidence" value="ECO:0007669"/>
    <property type="project" value="InterPro"/>
</dbReference>